<proteinExistence type="predicted"/>
<evidence type="ECO:0000313" key="5">
    <source>
        <dbReference type="Proteomes" id="UP000014065"/>
    </source>
</evidence>
<accession>S2EPE7</accession>
<keyword evidence="1" id="KW-0479">Metal-binding</keyword>
<dbReference type="EMBL" id="AHJG01000068">
    <property type="protein sequence ID" value="EPA06337.1"/>
    <property type="molecule type" value="Genomic_DNA"/>
</dbReference>
<dbReference type="PANTHER" id="PTHR36507">
    <property type="entry name" value="BLL1555 PROTEIN"/>
    <property type="match status" value="1"/>
</dbReference>
<dbReference type="InterPro" id="IPR000923">
    <property type="entry name" value="BlueCu_1"/>
</dbReference>
<dbReference type="InterPro" id="IPR052721">
    <property type="entry name" value="ET_Amicyanin"/>
</dbReference>
<organism evidence="4 5">
    <name type="scientific">Candidatus Nitrosarchaeum limnium BG20</name>
    <dbReference type="NCBI Taxonomy" id="859192"/>
    <lineage>
        <taxon>Archaea</taxon>
        <taxon>Nitrososphaerota</taxon>
        <taxon>Nitrososphaeria</taxon>
        <taxon>Nitrosopumilales</taxon>
        <taxon>Nitrosopumilaceae</taxon>
        <taxon>Nitrosarchaeum</taxon>
    </lineage>
</organism>
<comment type="caution">
    <text evidence="4">The sequence shown here is derived from an EMBL/GenBank/DDBJ whole genome shotgun (WGS) entry which is preliminary data.</text>
</comment>
<name>S2EPE7_9ARCH</name>
<keyword evidence="2" id="KW-0186">Copper</keyword>
<reference evidence="4 5" key="1">
    <citation type="journal article" date="2012" name="J. Bacteriol.">
        <title>Genome Sequence of "Candidatus Nitrosoarchaeum limnia" BG20, a Low-Salinity Ammonia-Oxidizing Archaeon from the San Francisco Bay Estuary.</title>
        <authorList>
            <person name="Mosier A.C."/>
            <person name="Allen E.E."/>
            <person name="Kim M."/>
            <person name="Ferriera S."/>
            <person name="Francis C.A."/>
        </authorList>
    </citation>
    <scope>NUCLEOTIDE SEQUENCE [LARGE SCALE GENOMIC DNA]</scope>
    <source>
        <strain evidence="4 5">BG20</strain>
    </source>
</reference>
<gene>
    <name evidence="4" type="ORF">BG20_I1244</name>
</gene>
<dbReference type="SUPFAM" id="SSF49503">
    <property type="entry name" value="Cupredoxins"/>
    <property type="match status" value="1"/>
</dbReference>
<evidence type="ECO:0000313" key="4">
    <source>
        <dbReference type="EMBL" id="EPA06337.1"/>
    </source>
</evidence>
<keyword evidence="5" id="KW-1185">Reference proteome</keyword>
<dbReference type="InterPro" id="IPR008972">
    <property type="entry name" value="Cupredoxin"/>
</dbReference>
<dbReference type="PANTHER" id="PTHR36507:SF1">
    <property type="entry name" value="BLL1555 PROTEIN"/>
    <property type="match status" value="1"/>
</dbReference>
<dbReference type="AlphaFoldDB" id="S2EPE7"/>
<evidence type="ECO:0000256" key="1">
    <source>
        <dbReference type="ARBA" id="ARBA00022723"/>
    </source>
</evidence>
<evidence type="ECO:0000259" key="3">
    <source>
        <dbReference type="Pfam" id="PF00127"/>
    </source>
</evidence>
<feature type="domain" description="Blue (type 1) copper" evidence="3">
    <location>
        <begin position="34"/>
        <end position="112"/>
    </location>
</feature>
<protein>
    <recommendedName>
        <fullName evidence="3">Blue (type 1) copper domain-containing protein</fullName>
    </recommendedName>
</protein>
<sequence length="279" mass="31851">MIAITFVPILLSPAFAENTWTVFLSQYDGTSHKELFSPIELPIKSGDTVTWENHDSTNHKITSGIPKFPESSGKFFSTSILKPGQSESVKLEHTDYGAYYYFCEIHPWFTGKIFFEEFSPYNSTNELSVEVDKNRKLMIKGNVDSDFGTLPYEILIYDSKNNLISHTVKSFNKDATFENIIDTSSSVWSHDSNYVLKLVYGVPSEATSKTFKIPIMTNKDLQLKSKELCQNKDKKSNFLLEQVTLPYWYKDTLCWFASDLISSQEVSDGLVFFTKSNMS</sequence>
<evidence type="ECO:0000256" key="2">
    <source>
        <dbReference type="ARBA" id="ARBA00023008"/>
    </source>
</evidence>
<dbReference type="GO" id="GO:0009055">
    <property type="term" value="F:electron transfer activity"/>
    <property type="evidence" value="ECO:0007669"/>
    <property type="project" value="InterPro"/>
</dbReference>
<dbReference type="Pfam" id="PF00127">
    <property type="entry name" value="Copper-bind"/>
    <property type="match status" value="1"/>
</dbReference>
<dbReference type="Proteomes" id="UP000014065">
    <property type="component" value="Unassembled WGS sequence"/>
</dbReference>
<dbReference type="Gene3D" id="2.60.40.420">
    <property type="entry name" value="Cupredoxins - blue copper proteins"/>
    <property type="match status" value="1"/>
</dbReference>
<dbReference type="GO" id="GO:0005507">
    <property type="term" value="F:copper ion binding"/>
    <property type="evidence" value="ECO:0007669"/>
    <property type="project" value="InterPro"/>
</dbReference>